<comment type="caution">
    <text evidence="2">The sequence shown here is derived from an EMBL/GenBank/DDBJ whole genome shotgun (WGS) entry which is preliminary data.</text>
</comment>
<protein>
    <submittedName>
        <fullName evidence="2">Uncharacterized protein</fullName>
    </submittedName>
</protein>
<feature type="compositionally biased region" description="Polar residues" evidence="1">
    <location>
        <begin position="312"/>
        <end position="328"/>
    </location>
</feature>
<feature type="region of interest" description="Disordered" evidence="1">
    <location>
        <begin position="82"/>
        <end position="136"/>
    </location>
</feature>
<proteinExistence type="predicted"/>
<dbReference type="Proteomes" id="UP000219602">
    <property type="component" value="Unassembled WGS sequence"/>
</dbReference>
<evidence type="ECO:0000313" key="3">
    <source>
        <dbReference type="Proteomes" id="UP000219602"/>
    </source>
</evidence>
<feature type="compositionally biased region" description="Basic and acidic residues" evidence="1">
    <location>
        <begin position="214"/>
        <end position="229"/>
    </location>
</feature>
<dbReference type="EMBL" id="MABQ02000013">
    <property type="protein sequence ID" value="PCD21461.1"/>
    <property type="molecule type" value="Genomic_DNA"/>
</dbReference>
<reference evidence="2 3" key="2">
    <citation type="journal article" date="2017" name="Sci. Rep.">
        <title>A mobile pathogenicity chromosome in Fusarium oxysporum for infection of multiple cucurbit species.</title>
        <authorList>
            <person name="van Dam P."/>
            <person name="Fokkens L."/>
            <person name="Ayukawa Y."/>
            <person name="van der Gragt M."/>
            <person name="Ter Horst A."/>
            <person name="Brankovics B."/>
            <person name="Houterman P.M."/>
            <person name="Arie T."/>
            <person name="Rep M."/>
        </authorList>
    </citation>
    <scope>NUCLEOTIDE SEQUENCE [LARGE SCALE GENOMIC DNA]</scope>
    <source>
        <strain evidence="2 3">Forc016</strain>
    </source>
</reference>
<dbReference type="AlphaFoldDB" id="A0A2H3FPC8"/>
<feature type="region of interest" description="Disordered" evidence="1">
    <location>
        <begin position="203"/>
        <end position="240"/>
    </location>
</feature>
<organism evidence="2 3">
    <name type="scientific">Fusarium oxysporum f. sp. radicis-cucumerinum</name>
    <dbReference type="NCBI Taxonomy" id="327505"/>
    <lineage>
        <taxon>Eukaryota</taxon>
        <taxon>Fungi</taxon>
        <taxon>Dikarya</taxon>
        <taxon>Ascomycota</taxon>
        <taxon>Pezizomycotina</taxon>
        <taxon>Sordariomycetes</taxon>
        <taxon>Hypocreomycetidae</taxon>
        <taxon>Hypocreales</taxon>
        <taxon>Nectriaceae</taxon>
        <taxon>Fusarium</taxon>
        <taxon>Fusarium oxysporum species complex</taxon>
    </lineage>
</organism>
<feature type="region of interest" description="Disordered" evidence="1">
    <location>
        <begin position="1"/>
        <end position="24"/>
    </location>
</feature>
<reference evidence="2 3" key="1">
    <citation type="journal article" date="2016" name="Environ. Microbiol.">
        <title>Effector profiles distinguish formae speciales of Fusarium oxysporum.</title>
        <authorList>
            <person name="van Dam P."/>
            <person name="Fokkens L."/>
            <person name="Schmidt S.M."/>
            <person name="Linmans J.H."/>
            <person name="Kistler H.C."/>
            <person name="Ma L.J."/>
            <person name="Rep M."/>
        </authorList>
    </citation>
    <scope>NUCLEOTIDE SEQUENCE [LARGE SCALE GENOMIC DNA]</scope>
    <source>
        <strain evidence="2 3">Forc016</strain>
    </source>
</reference>
<feature type="compositionally biased region" description="Basic and acidic residues" evidence="1">
    <location>
        <begin position="1"/>
        <end position="23"/>
    </location>
</feature>
<gene>
    <name evidence="2" type="ORF">AU210_016423</name>
</gene>
<evidence type="ECO:0000256" key="1">
    <source>
        <dbReference type="SAM" id="MobiDB-lite"/>
    </source>
</evidence>
<name>A0A2H3FPC8_FUSOX</name>
<evidence type="ECO:0000313" key="2">
    <source>
        <dbReference type="EMBL" id="PCD21461.1"/>
    </source>
</evidence>
<feature type="region of interest" description="Disordered" evidence="1">
    <location>
        <begin position="312"/>
        <end position="335"/>
    </location>
</feature>
<sequence>MGARKPNDSEGYRKQAVRKRSETGMRSAFHFAQDCGTLAAFLFYDPFQKKYRGVHKSPPDMPDPDWNEVMKTIISEQVVENGELVKASSRGRKRTTGSARAKPTKVQKSIGDPPRRRGRPRKNPIPPQTPPPRRESVVDVITVAGDESPCSSESRHRPQIQQTPIYDAGTYPALEIEETQISSGLASPVRVVCTPRISTSGALNERTSASAEVKTPDDYDRSSRADDGGRPTQAGPFEWIGTSHTWGDQYTLDDFGFGIAMPKFDPLAESHSAAADGQALEQHRHPSHANDIQVPGETTNSYCVHGPDVLATPTSPQQAVHPTSTTPPTVRGSMHAVTSSNLAKRVVKRPNRAEVFAMLQATLDQFNARHSQASTEIAKKYDICVPTPAAIMV</sequence>
<accession>A0A2H3FPC8</accession>
<feature type="region of interest" description="Disordered" evidence="1">
    <location>
        <begin position="270"/>
        <end position="289"/>
    </location>
</feature>